<feature type="compositionally biased region" description="Basic and acidic residues" evidence="8">
    <location>
        <begin position="796"/>
        <end position="806"/>
    </location>
</feature>
<dbReference type="PROSITE" id="PS50103">
    <property type="entry name" value="ZF_C3H1"/>
    <property type="match status" value="2"/>
</dbReference>
<evidence type="ECO:0000259" key="10">
    <source>
        <dbReference type="PROSITE" id="PS50879"/>
    </source>
</evidence>
<feature type="zinc finger region" description="C3H1-type" evidence="6">
    <location>
        <begin position="261"/>
        <end position="289"/>
    </location>
</feature>
<sequence>MQNEPSATTGSTNTMSSSPFKSELHQKDAVYASLYSPMYSDSLFSDSTSNMVSNHLYHSRSVQEHQEIVNRHSLCLTHLREATGEAENLRLENKHLRAVNRELNKHLSLLIHASLRSTSSSSSLPSSSNDFTTAPSFAGALDDAFRRLSLGGGMEEGSDQGSPYPWDDVAASDLESPTSVIESGRNQNADVERFSLPKSISVRSNGYLKNPTHQPAAPTRTRTATKPPPATTPLNVTQKVYVRGVKKEQEPLELEVYNQGMFKTELCNKWQETGACPYGDHCQFAHGVEELRPVLRHPRYKTEVCRMVLTGIACPYGHRCHFRHALTEQERAMGPLMPRAIKLDRLFLPIRRLIFRTSPEEVSLNSLSIYSKLFPVTIGAVCGKTSSRRGYRFTRKDGRRSCLREQPTGCEDCQPSTTERIRSEVQVPGGQRGREERRSYGRIEGRHHSPSKEPSFLGEARKKRRIEELEEELKFLKEGDKKKGGQRQRRRSRSRSGSCGSPKHTPSHKEHNRRSKHRHQRSVSPKRRKLDHPKTPPHQHQHNPVWKKLHQISSSPFSAEIERAKFPARFVPPPLAVYDGKSDPVGHLSRYRQSMALHTSNDPLMCRIFPSSLGEVGLRWFDRLDHRSIRSWQEMSESFTARFITNTRKPKEIDALLALKMKAGETLKSYSARYWEVYNDIDACDEDIVMKTFRFGLNEDIKLRRSLTKRPPLSMEDLMTRLGGTHQGSTLTRRRSSQQNVEAPKLRIKDSAPIGIIDVIHYGTTSHDQRGEMRRAAHLREVFQIGDSGTDGPSPPKERVDGADHFHKSRFGGGAGAPLRRSGLGLEKKDLSLVEGPLSGFSGETVVPTGKVTINVKAGTVSTPTDFFVLNAFSPYNAILGRPWLHRMGAVPSTLHQRLRFPTPQGVMEVLGDQLAAKQCLNKEGSEERLPQEKCAEKLVPVSVTKDEDQRQFLIGESLSGEHRTQLLTLLEEYQDVFAWTPYEAPGVDPEFASHALNVSPQYKPVVQKARRSAPQHTEAVREEVERLLKVGAIREVLYPQWLSNTVVVRKKNGKWRVCVDFTDLNKACPKDPFPLPKIDQLVDSTAGHERMSFLDAFQGYHQIALKEEDQEKTAFITPRGIFCYKVMPFGLKNAGSTYQRMVTKMFSELLGQTVEVYIDDMVVKSVKSTDHIGDLRKRGIEANPDQIAAIQGLQPPRNVREVQRLTGMAAALNRFISKSAEKCRPFFDLIKKGKSFAWNEESDRAFELLKKYLSTPPLLSSPKEGEPLYIYLAASDKAVSAAIVRNGLGEQRPVYYTSKTMSGAETRYLPLEKSALALFITAKKLPHYFQAHTIIVLTSLPLKALFRSSDFSGRISKWGAHLGAYDVHYKPRTSIKGQVLADFVAEFAPEPSEQPTIEGGSGLGVVLISPEGEMLEQAVRLGFGASNNEAEYEALLHGLRAAKRLGATFLNLHCDSQLIVNQLTGEYTAKDERMMAYRDLAKDLIKNFDRVNIERVGREHNGHADSLAGLASAVAPDFRRTKIRKRQPRSVETQQGTGSPERESCTRKSYTGPYLLCVHPDVVPDLLYEIHEGVCGGHTGGRSLAHRAIGQGYWWPYMQKDAARLQYVRRCEKCVSYLPRPYTSPHLSSTPYLVPGRSLSGGWIWCFISDNGTQFDSGPFKKYCSEFGIRNHFSSPAYPQGNGQAESSNKTILNGIKKRLEEAKGRWVEELPTILWTFRTTPRSSTGETPYSLTYGVEAVIPLEVGLPTLRSEQYDQEDNELMLAKDMDLAQERRDLAMIRLASYQGDLKKRYGRNINARSLAIGDMVLRRVLGSRRDPSQGKLGANWEGPYQIVSEGRPRSIQPQRCLTCESSSGMVGRHQNPGHAQWYGGAASKPWPRPGVSPVNPQVVWWGGIKTLATPRCLMPQVNPQVVWWGGIKTLATPRCSTYESSSGVVGRHKTLAMLGVSPINPQVVWWNCSKTLATPRSPAGKS</sequence>
<dbReference type="Pfam" id="PF03732">
    <property type="entry name" value="Retrotrans_gag"/>
    <property type="match status" value="1"/>
</dbReference>
<dbReference type="InterPro" id="IPR000571">
    <property type="entry name" value="Znf_CCCH"/>
</dbReference>
<dbReference type="SMART" id="SM00356">
    <property type="entry name" value="ZnF_C3H1"/>
    <property type="match status" value="2"/>
</dbReference>
<dbReference type="InterPro" id="IPR012337">
    <property type="entry name" value="RNaseH-like_sf"/>
</dbReference>
<keyword evidence="3 6" id="KW-0863">Zinc-finger</keyword>
<feature type="domain" description="C3H1-type" evidence="9">
    <location>
        <begin position="261"/>
        <end position="289"/>
    </location>
</feature>
<dbReference type="Gene3D" id="3.10.10.10">
    <property type="entry name" value="HIV Type 1 Reverse Transcriptase, subunit A, domain 1"/>
    <property type="match status" value="1"/>
</dbReference>
<feature type="domain" description="RNase H type-1" evidence="10">
    <location>
        <begin position="1390"/>
        <end position="1514"/>
    </location>
</feature>
<feature type="region of interest" description="Disordered" evidence="8">
    <location>
        <begin position="404"/>
        <end position="461"/>
    </location>
</feature>
<dbReference type="CDD" id="cd00303">
    <property type="entry name" value="retropepsin_like"/>
    <property type="match status" value="1"/>
</dbReference>
<feature type="region of interest" description="Disordered" evidence="8">
    <location>
        <begin position="477"/>
        <end position="544"/>
    </location>
</feature>
<dbReference type="PROSITE" id="PS50994">
    <property type="entry name" value="INTEGRASE"/>
    <property type="match status" value="1"/>
</dbReference>
<evidence type="ECO:0000313" key="12">
    <source>
        <dbReference type="EMBL" id="SPD21966.1"/>
    </source>
</evidence>
<feature type="compositionally biased region" description="Polar residues" evidence="8">
    <location>
        <begin position="1"/>
        <end position="20"/>
    </location>
</feature>
<feature type="compositionally biased region" description="Low complexity" evidence="8">
    <location>
        <begin position="211"/>
        <end position="225"/>
    </location>
</feature>
<feature type="region of interest" description="Disordered" evidence="8">
    <location>
        <begin position="785"/>
        <end position="819"/>
    </location>
</feature>
<dbReference type="EMBL" id="OIVN01005334">
    <property type="protein sequence ID" value="SPD21966.1"/>
    <property type="molecule type" value="Genomic_DNA"/>
</dbReference>
<dbReference type="GO" id="GO:0015074">
    <property type="term" value="P:DNA integration"/>
    <property type="evidence" value="ECO:0007669"/>
    <property type="project" value="InterPro"/>
</dbReference>
<name>A0A2N9I7K0_FAGSY</name>
<evidence type="ECO:0000256" key="8">
    <source>
        <dbReference type="SAM" id="MobiDB-lite"/>
    </source>
</evidence>
<dbReference type="InterPro" id="IPR043128">
    <property type="entry name" value="Rev_trsase/Diguanyl_cyclase"/>
</dbReference>
<feature type="region of interest" description="Disordered" evidence="8">
    <location>
        <begin position="204"/>
        <end position="234"/>
    </location>
</feature>
<dbReference type="InterPro" id="IPR001584">
    <property type="entry name" value="Integrase_cat-core"/>
</dbReference>
<dbReference type="Pfam" id="PF00642">
    <property type="entry name" value="zf-CCCH"/>
    <property type="match status" value="1"/>
</dbReference>
<keyword evidence="1 6" id="KW-0479">Metal-binding</keyword>
<dbReference type="InterPro" id="IPR041577">
    <property type="entry name" value="RT_RNaseH_2"/>
</dbReference>
<dbReference type="PROSITE" id="PS50879">
    <property type="entry name" value="RNASE_H_1"/>
    <property type="match status" value="1"/>
</dbReference>
<dbReference type="SUPFAM" id="SSF56672">
    <property type="entry name" value="DNA/RNA polymerases"/>
    <property type="match status" value="1"/>
</dbReference>
<accession>A0A2N9I7K0</accession>
<feature type="region of interest" description="Disordered" evidence="8">
    <location>
        <begin position="1"/>
        <end position="22"/>
    </location>
</feature>
<keyword evidence="7" id="KW-0175">Coiled coil</keyword>
<feature type="domain" description="Integrase catalytic" evidence="11">
    <location>
        <begin position="1648"/>
        <end position="1739"/>
    </location>
</feature>
<evidence type="ECO:0000256" key="3">
    <source>
        <dbReference type="ARBA" id="ARBA00022771"/>
    </source>
</evidence>
<evidence type="ECO:0000259" key="11">
    <source>
        <dbReference type="PROSITE" id="PS50994"/>
    </source>
</evidence>
<dbReference type="Pfam" id="PF17919">
    <property type="entry name" value="RT_RNaseH_2"/>
    <property type="match status" value="1"/>
</dbReference>
<dbReference type="InterPro" id="IPR002156">
    <property type="entry name" value="RNaseH_domain"/>
</dbReference>
<evidence type="ECO:0000256" key="6">
    <source>
        <dbReference type="PROSITE-ProRule" id="PRU00723"/>
    </source>
</evidence>
<dbReference type="GO" id="GO:0006310">
    <property type="term" value="P:DNA recombination"/>
    <property type="evidence" value="ECO:0007669"/>
    <property type="project" value="UniProtKB-KW"/>
</dbReference>
<evidence type="ECO:0000256" key="4">
    <source>
        <dbReference type="ARBA" id="ARBA00022833"/>
    </source>
</evidence>
<feature type="zinc finger region" description="C3H1-type" evidence="6">
    <location>
        <begin position="299"/>
        <end position="327"/>
    </location>
</feature>
<dbReference type="FunFam" id="4.10.1000.10:FF:000001">
    <property type="entry name" value="zinc finger CCCH domain-containing protein 15-like"/>
    <property type="match status" value="1"/>
</dbReference>
<dbReference type="InterPro" id="IPR043502">
    <property type="entry name" value="DNA/RNA_pol_sf"/>
</dbReference>
<evidence type="ECO:0000256" key="2">
    <source>
        <dbReference type="ARBA" id="ARBA00022737"/>
    </source>
</evidence>
<dbReference type="GO" id="GO:0003676">
    <property type="term" value="F:nucleic acid binding"/>
    <property type="evidence" value="ECO:0007669"/>
    <property type="project" value="InterPro"/>
</dbReference>
<dbReference type="Gene3D" id="3.30.420.10">
    <property type="entry name" value="Ribonuclease H-like superfamily/Ribonuclease H"/>
    <property type="match status" value="2"/>
</dbReference>
<dbReference type="PANTHER" id="PTHR48475">
    <property type="entry name" value="RIBONUCLEASE H"/>
    <property type="match status" value="1"/>
</dbReference>
<dbReference type="Pfam" id="PF00078">
    <property type="entry name" value="RVT_1"/>
    <property type="match status" value="1"/>
</dbReference>
<dbReference type="Gene3D" id="4.10.1000.10">
    <property type="entry name" value="Zinc finger, CCCH-type"/>
    <property type="match status" value="2"/>
</dbReference>
<feature type="region of interest" description="Disordered" evidence="8">
    <location>
        <begin position="1522"/>
        <end position="1547"/>
    </location>
</feature>
<dbReference type="Pfam" id="PF17921">
    <property type="entry name" value="Integrase_H2C2"/>
    <property type="match status" value="1"/>
</dbReference>
<dbReference type="Gene3D" id="2.40.70.10">
    <property type="entry name" value="Acid Proteases"/>
    <property type="match status" value="1"/>
</dbReference>
<dbReference type="SUPFAM" id="SSF53098">
    <property type="entry name" value="Ribonuclease H-like"/>
    <property type="match status" value="2"/>
</dbReference>
<gene>
    <name evidence="12" type="ORF">FSB_LOCUS49848</name>
</gene>
<evidence type="ECO:0000256" key="7">
    <source>
        <dbReference type="SAM" id="Coils"/>
    </source>
</evidence>
<reference evidence="12" key="1">
    <citation type="submission" date="2018-02" db="EMBL/GenBank/DDBJ databases">
        <authorList>
            <person name="Cohen D.B."/>
            <person name="Kent A.D."/>
        </authorList>
    </citation>
    <scope>NUCLEOTIDE SEQUENCE</scope>
</reference>
<keyword evidence="2" id="KW-0677">Repeat</keyword>
<dbReference type="SUPFAM" id="SSF90229">
    <property type="entry name" value="CCCH zinc finger"/>
    <property type="match status" value="2"/>
</dbReference>
<feature type="compositionally biased region" description="Basic residues" evidence="8">
    <location>
        <begin position="510"/>
        <end position="544"/>
    </location>
</feature>
<dbReference type="InterPro" id="IPR021109">
    <property type="entry name" value="Peptidase_aspartic_dom_sf"/>
</dbReference>
<evidence type="ECO:0000256" key="1">
    <source>
        <dbReference type="ARBA" id="ARBA00022723"/>
    </source>
</evidence>
<feature type="domain" description="C3H1-type" evidence="9">
    <location>
        <begin position="299"/>
        <end position="327"/>
    </location>
</feature>
<dbReference type="GO" id="GO:0004523">
    <property type="term" value="F:RNA-DNA hybrid ribonuclease activity"/>
    <property type="evidence" value="ECO:0007669"/>
    <property type="project" value="InterPro"/>
</dbReference>
<dbReference type="Gene3D" id="1.10.340.70">
    <property type="match status" value="1"/>
</dbReference>
<dbReference type="CDD" id="cd01647">
    <property type="entry name" value="RT_LTR"/>
    <property type="match status" value="1"/>
</dbReference>
<feature type="compositionally biased region" description="Basic residues" evidence="8">
    <location>
        <begin position="484"/>
        <end position="494"/>
    </location>
</feature>
<dbReference type="InterPro" id="IPR036397">
    <property type="entry name" value="RNaseH_sf"/>
</dbReference>
<keyword evidence="5" id="KW-0233">DNA recombination</keyword>
<dbReference type="InterPro" id="IPR041588">
    <property type="entry name" value="Integrase_H2C2"/>
</dbReference>
<dbReference type="CDD" id="cd09279">
    <property type="entry name" value="RNase_HI_like"/>
    <property type="match status" value="1"/>
</dbReference>
<dbReference type="PANTHER" id="PTHR48475:SF1">
    <property type="entry name" value="RNASE H TYPE-1 DOMAIN-CONTAINING PROTEIN"/>
    <property type="match status" value="1"/>
</dbReference>
<evidence type="ECO:0000259" key="9">
    <source>
        <dbReference type="PROSITE" id="PS50103"/>
    </source>
</evidence>
<protein>
    <submittedName>
        <fullName evidence="12">Uncharacterized protein</fullName>
    </submittedName>
</protein>
<feature type="compositionally biased region" description="Basic and acidic residues" evidence="8">
    <location>
        <begin position="432"/>
        <end position="451"/>
    </location>
</feature>
<dbReference type="InterPro" id="IPR005162">
    <property type="entry name" value="Retrotrans_gag_dom"/>
</dbReference>
<dbReference type="Pfam" id="PF13456">
    <property type="entry name" value="RVT_3"/>
    <property type="match status" value="1"/>
</dbReference>
<feature type="compositionally biased region" description="Polar residues" evidence="8">
    <location>
        <begin position="727"/>
        <end position="741"/>
    </location>
</feature>
<dbReference type="GO" id="GO:0008270">
    <property type="term" value="F:zinc ion binding"/>
    <property type="evidence" value="ECO:0007669"/>
    <property type="project" value="UniProtKB-KW"/>
</dbReference>
<dbReference type="Gene3D" id="3.30.70.270">
    <property type="match status" value="2"/>
</dbReference>
<dbReference type="FunFam" id="4.10.1000.10:FF:000002">
    <property type="entry name" value="Zinc finger protein 36, C3H1 type-like 1"/>
    <property type="match status" value="1"/>
</dbReference>
<proteinExistence type="predicted"/>
<dbReference type="InterPro" id="IPR036855">
    <property type="entry name" value="Znf_CCCH_sf"/>
</dbReference>
<feature type="region of interest" description="Disordered" evidence="8">
    <location>
        <begin position="723"/>
        <end position="742"/>
    </location>
</feature>
<feature type="coiled-coil region" evidence="7">
    <location>
        <begin position="79"/>
        <end position="106"/>
    </location>
</feature>
<evidence type="ECO:0000256" key="5">
    <source>
        <dbReference type="ARBA" id="ARBA00023172"/>
    </source>
</evidence>
<organism evidence="12">
    <name type="scientific">Fagus sylvatica</name>
    <name type="common">Beechnut</name>
    <dbReference type="NCBI Taxonomy" id="28930"/>
    <lineage>
        <taxon>Eukaryota</taxon>
        <taxon>Viridiplantae</taxon>
        <taxon>Streptophyta</taxon>
        <taxon>Embryophyta</taxon>
        <taxon>Tracheophyta</taxon>
        <taxon>Spermatophyta</taxon>
        <taxon>Magnoliopsida</taxon>
        <taxon>eudicotyledons</taxon>
        <taxon>Gunneridae</taxon>
        <taxon>Pentapetalae</taxon>
        <taxon>rosids</taxon>
        <taxon>fabids</taxon>
        <taxon>Fagales</taxon>
        <taxon>Fagaceae</taxon>
        <taxon>Fagus</taxon>
    </lineage>
</organism>
<dbReference type="InterPro" id="IPR000477">
    <property type="entry name" value="RT_dom"/>
</dbReference>
<keyword evidence="4 6" id="KW-0862">Zinc</keyword>